<dbReference type="PROSITE" id="PS51910">
    <property type="entry name" value="GH18_2"/>
    <property type="match status" value="1"/>
</dbReference>
<feature type="domain" description="GH18" evidence="1">
    <location>
        <begin position="1"/>
        <end position="214"/>
    </location>
</feature>
<name>A0A2C9LL82_BIOGL</name>
<evidence type="ECO:0000313" key="3">
    <source>
        <dbReference type="Proteomes" id="UP000076420"/>
    </source>
</evidence>
<reference evidence="2" key="1">
    <citation type="submission" date="2020-05" db="UniProtKB">
        <authorList>
            <consortium name="EnsemblMetazoa"/>
        </authorList>
    </citation>
    <scope>IDENTIFICATION</scope>
    <source>
        <strain evidence="2">BB02</strain>
    </source>
</reference>
<dbReference type="GO" id="GO:0006032">
    <property type="term" value="P:chitin catabolic process"/>
    <property type="evidence" value="ECO:0007669"/>
    <property type="project" value="TreeGrafter"/>
</dbReference>
<dbReference type="VEuPathDB" id="VectorBase:BGLAX_045770"/>
<evidence type="ECO:0000259" key="1">
    <source>
        <dbReference type="PROSITE" id="PS51910"/>
    </source>
</evidence>
<dbReference type="Proteomes" id="UP000076420">
    <property type="component" value="Unassembled WGS sequence"/>
</dbReference>
<dbReference type="STRING" id="6526.A0A2C9LL82"/>
<dbReference type="OrthoDB" id="73875at2759"/>
<gene>
    <name evidence="2" type="primary">106075430</name>
</gene>
<dbReference type="SUPFAM" id="SSF51445">
    <property type="entry name" value="(Trans)glycosidases"/>
    <property type="match status" value="1"/>
</dbReference>
<dbReference type="GO" id="GO:0004568">
    <property type="term" value="F:chitinase activity"/>
    <property type="evidence" value="ECO:0007669"/>
    <property type="project" value="TreeGrafter"/>
</dbReference>
<dbReference type="InterPro" id="IPR017853">
    <property type="entry name" value="GH"/>
</dbReference>
<dbReference type="Gene3D" id="3.20.20.80">
    <property type="entry name" value="Glycosidases"/>
    <property type="match status" value="1"/>
</dbReference>
<proteinExistence type="predicted"/>
<dbReference type="EnsemblMetazoa" id="BGLB032225-RA">
    <property type="protein sequence ID" value="BGLB032225-PA"/>
    <property type="gene ID" value="BGLB032225"/>
</dbReference>
<dbReference type="PANTHER" id="PTHR11177:SF399">
    <property type="entry name" value="CHITINASE 6, ISOFORM C"/>
    <property type="match status" value="1"/>
</dbReference>
<dbReference type="InterPro" id="IPR050314">
    <property type="entry name" value="Glycosyl_Hydrlase_18"/>
</dbReference>
<organism evidence="2 3">
    <name type="scientific">Biomphalaria glabrata</name>
    <name type="common">Bloodfluke planorb</name>
    <name type="synonym">Freshwater snail</name>
    <dbReference type="NCBI Taxonomy" id="6526"/>
    <lineage>
        <taxon>Eukaryota</taxon>
        <taxon>Metazoa</taxon>
        <taxon>Spiralia</taxon>
        <taxon>Lophotrochozoa</taxon>
        <taxon>Mollusca</taxon>
        <taxon>Gastropoda</taxon>
        <taxon>Heterobranchia</taxon>
        <taxon>Euthyneura</taxon>
        <taxon>Panpulmonata</taxon>
        <taxon>Hygrophila</taxon>
        <taxon>Lymnaeoidea</taxon>
        <taxon>Planorbidae</taxon>
        <taxon>Biomphalaria</taxon>
    </lineage>
</organism>
<dbReference type="KEGG" id="bgt:106075430"/>
<dbReference type="AlphaFoldDB" id="A0A2C9LL82"/>
<dbReference type="PANTHER" id="PTHR11177">
    <property type="entry name" value="CHITINASE"/>
    <property type="match status" value="1"/>
</dbReference>
<sequence>YSWMSTAKRQNSRLKFVLNFFSYVGEEKFYEMYKTPTKRSSLIQSIIQSLRNNGFDGLALQLASGIGATEPEDYDRKLYADFLEAIRNAVDEEAKKTGKPGLMLFMYFTQTPRNLAKYFDVPRVYRYMDFVIIHGFLYYEIYVGPSEGIDIVQGHTNRIYSLDPEDDRSLDYDVKKILKLGGIKSKTIVGYNIMAAYYVVFSSSGTLYRGYKIDDYSTVRCCTEETGVAGAYAVCRWAGVVDPGSGCSPTMYSCRDQLRLPISQASDESVASVVAWTLMKI</sequence>
<dbReference type="InterPro" id="IPR001223">
    <property type="entry name" value="Glyco_hydro18_cat"/>
</dbReference>
<evidence type="ECO:0000313" key="2">
    <source>
        <dbReference type="EnsemblMetazoa" id="BGLB032225-PA"/>
    </source>
</evidence>
<dbReference type="Pfam" id="PF00704">
    <property type="entry name" value="Glyco_hydro_18"/>
    <property type="match status" value="1"/>
</dbReference>
<protein>
    <recommendedName>
        <fullName evidence="1">GH18 domain-containing protein</fullName>
    </recommendedName>
</protein>
<dbReference type="VEuPathDB" id="VectorBase:BGLB032225"/>
<dbReference type="GO" id="GO:0005576">
    <property type="term" value="C:extracellular region"/>
    <property type="evidence" value="ECO:0007669"/>
    <property type="project" value="TreeGrafter"/>
</dbReference>
<accession>A0A2C9LL82</accession>
<dbReference type="GO" id="GO:0005975">
    <property type="term" value="P:carbohydrate metabolic process"/>
    <property type="evidence" value="ECO:0007669"/>
    <property type="project" value="InterPro"/>
</dbReference>
<dbReference type="GO" id="GO:0008061">
    <property type="term" value="F:chitin binding"/>
    <property type="evidence" value="ECO:0007669"/>
    <property type="project" value="TreeGrafter"/>
</dbReference>